<feature type="compositionally biased region" description="Basic and acidic residues" evidence="1">
    <location>
        <begin position="562"/>
        <end position="580"/>
    </location>
</feature>
<dbReference type="PANTHER" id="PTHR21357:SF4">
    <property type="entry name" value="FAM172 FAMILY PROTEIN HOMOLOG CG10038"/>
    <property type="match status" value="1"/>
</dbReference>
<accession>A0ABR1YI21</accession>
<evidence type="ECO:0000313" key="4">
    <source>
        <dbReference type="Proteomes" id="UP001492380"/>
    </source>
</evidence>
<dbReference type="Pfam" id="PF22749">
    <property type="entry name" value="Arb2"/>
    <property type="match status" value="2"/>
</dbReference>
<evidence type="ECO:0000313" key="3">
    <source>
        <dbReference type="EMBL" id="KAK8230442.1"/>
    </source>
</evidence>
<protein>
    <recommendedName>
        <fullName evidence="2">Arb2 domain-containing protein</fullName>
    </recommendedName>
</protein>
<feature type="region of interest" description="Disordered" evidence="1">
    <location>
        <begin position="533"/>
        <end position="580"/>
    </location>
</feature>
<dbReference type="PANTHER" id="PTHR21357">
    <property type="entry name" value="FAM172 FAMILY PROTEIN HOMOLOG CG10038"/>
    <property type="match status" value="1"/>
</dbReference>
<organism evidence="3 4">
    <name type="scientific">Phyllosticta capitalensis</name>
    <dbReference type="NCBI Taxonomy" id="121624"/>
    <lineage>
        <taxon>Eukaryota</taxon>
        <taxon>Fungi</taxon>
        <taxon>Dikarya</taxon>
        <taxon>Ascomycota</taxon>
        <taxon>Pezizomycotina</taxon>
        <taxon>Dothideomycetes</taxon>
        <taxon>Dothideomycetes incertae sedis</taxon>
        <taxon>Botryosphaeriales</taxon>
        <taxon>Phyllostictaceae</taxon>
        <taxon>Phyllosticta</taxon>
    </lineage>
</organism>
<evidence type="ECO:0000259" key="2">
    <source>
        <dbReference type="Pfam" id="PF22749"/>
    </source>
</evidence>
<sequence>MYRLAEAGMPADSHYAADLKELGYFIDGNSEIKTIRPPHFYYTYWLSNNERVNDAFRDAMHECITREIMDRMAALGVPPLWVPKMSPDKPKDVAATPILVTNQQDLKKRKRIIVVINDDFQDLGLWAYRIASKEGGVESGSVVSLARAMQQNQLVHFEQFTGLGPKAPGVAGGGDAPASDMERRVTEAVVAQAPHLTNGNAATKAEKGDDVSTDGSDDNKKPKVDTSDVPFKVPEDWEAPGLVVLNPGQLRYSPQQDKSMTRQTWNSQPRKSAIHPVPTWDPEFNSIEGNRTVVEHVKFAFDNIVNNPEWVSRDANVYIIGVGNGGDAVIEFLDSEWTTYKERVAAIALTDPSPIRESLKDHDFAAFLHHRARGLVPNEQPAGTPVAVPSSSEHPTPTSSRRPSATSAGGTPRPQDATSSPWLETVPTAGDSPRGFFRSASDALTSSISQLAIDSIMSSPTTPLRTTPDESQEWGIHYFPLLSSGERMFGEVILPTSYRLILAWFELVAATPGYKNPAFRVPDPVQQVFDTATDTPAVEGSDESKSDEGAAAPTDQAPSADAAEKGEDDRSKGKERADEA</sequence>
<feature type="region of interest" description="Disordered" evidence="1">
    <location>
        <begin position="375"/>
        <end position="433"/>
    </location>
</feature>
<dbReference type="EMBL" id="JBBWRZ010000008">
    <property type="protein sequence ID" value="KAK8230442.1"/>
    <property type="molecule type" value="Genomic_DNA"/>
</dbReference>
<feature type="domain" description="Arb2" evidence="2">
    <location>
        <begin position="17"/>
        <end position="153"/>
    </location>
</feature>
<dbReference type="InterPro" id="IPR053858">
    <property type="entry name" value="Arb2_dom"/>
</dbReference>
<dbReference type="Proteomes" id="UP001492380">
    <property type="component" value="Unassembled WGS sequence"/>
</dbReference>
<feature type="region of interest" description="Disordered" evidence="1">
    <location>
        <begin position="193"/>
        <end position="232"/>
    </location>
</feature>
<keyword evidence="4" id="KW-1185">Reference proteome</keyword>
<evidence type="ECO:0000256" key="1">
    <source>
        <dbReference type="SAM" id="MobiDB-lite"/>
    </source>
</evidence>
<proteinExistence type="predicted"/>
<dbReference type="InterPro" id="IPR048263">
    <property type="entry name" value="Arb2"/>
</dbReference>
<gene>
    <name evidence="3" type="ORF">HDK90DRAFT_321940</name>
</gene>
<feature type="compositionally biased region" description="Low complexity" evidence="1">
    <location>
        <begin position="389"/>
        <end position="408"/>
    </location>
</feature>
<name>A0ABR1YI21_9PEZI</name>
<feature type="domain" description="Arb2" evidence="2">
    <location>
        <begin position="239"/>
        <end position="381"/>
    </location>
</feature>
<comment type="caution">
    <text evidence="3">The sequence shown here is derived from an EMBL/GenBank/DDBJ whole genome shotgun (WGS) entry which is preliminary data.</text>
</comment>
<feature type="compositionally biased region" description="Polar residues" evidence="1">
    <location>
        <begin position="253"/>
        <end position="270"/>
    </location>
</feature>
<feature type="region of interest" description="Disordered" evidence="1">
    <location>
        <begin position="253"/>
        <end position="278"/>
    </location>
</feature>
<feature type="compositionally biased region" description="Basic and acidic residues" evidence="1">
    <location>
        <begin position="217"/>
        <end position="226"/>
    </location>
</feature>
<reference evidence="3 4" key="1">
    <citation type="submission" date="2024-04" db="EMBL/GenBank/DDBJ databases">
        <title>Phyllosticta paracitricarpa is synonymous to the EU quarantine fungus P. citricarpa based on phylogenomic analyses.</title>
        <authorList>
            <consortium name="Lawrence Berkeley National Laboratory"/>
            <person name="Van Ingen-Buijs V.A."/>
            <person name="Van Westerhoven A.C."/>
            <person name="Haridas S."/>
            <person name="Skiadas P."/>
            <person name="Martin F."/>
            <person name="Groenewald J.Z."/>
            <person name="Crous P.W."/>
            <person name="Seidl M.F."/>
        </authorList>
    </citation>
    <scope>NUCLEOTIDE SEQUENCE [LARGE SCALE GENOMIC DNA]</scope>
    <source>
        <strain evidence="3 4">CBS 123374</strain>
    </source>
</reference>